<comment type="function">
    <text evidence="12">Catalyzes the phosphorylation of ribose at O-5 in a reaction requiring ATP and magnesium. The resulting D-ribose-5-phosphate can then be used either for sythesis of nucleotides, histidine, and tryptophan, or as a component of the pentose phosphate pathway.</text>
</comment>
<dbReference type="Gene3D" id="3.40.1190.20">
    <property type="match status" value="1"/>
</dbReference>
<feature type="binding site" evidence="12">
    <location>
        <position position="248"/>
    </location>
    <ligand>
        <name>K(+)</name>
        <dbReference type="ChEBI" id="CHEBI:29103"/>
    </ligand>
</feature>
<evidence type="ECO:0000256" key="7">
    <source>
        <dbReference type="ARBA" id="ARBA00022777"/>
    </source>
</evidence>
<dbReference type="InterPro" id="IPR029056">
    <property type="entry name" value="Ribokinase-like"/>
</dbReference>
<comment type="subcellular location">
    <subcellularLocation>
        <location evidence="12">Cytoplasm</location>
    </subcellularLocation>
</comment>
<dbReference type="GO" id="GO:0005829">
    <property type="term" value="C:cytosol"/>
    <property type="evidence" value="ECO:0007669"/>
    <property type="project" value="TreeGrafter"/>
</dbReference>
<comment type="cofactor">
    <cofactor evidence="12">
        <name>Mg(2+)</name>
        <dbReference type="ChEBI" id="CHEBI:18420"/>
    </cofactor>
    <text evidence="12">Requires a divalent cation, most likely magnesium in vivo, as an electrophilic catalyst to aid phosphoryl group transfer. It is the chelate of the metal and the nucleotide that is the actual substrate.</text>
</comment>
<comment type="caution">
    <text evidence="14">The sequence shown here is derived from an EMBL/GenBank/DDBJ whole genome shotgun (WGS) entry which is preliminary data.</text>
</comment>
<dbReference type="EC" id="2.7.1.15" evidence="2 12"/>
<feature type="domain" description="Carbohydrate kinase PfkB" evidence="13">
    <location>
        <begin position="13"/>
        <end position="295"/>
    </location>
</feature>
<accession>A0A5C8UV20</accession>
<proteinExistence type="inferred from homology"/>
<dbReference type="EMBL" id="VRMG01000005">
    <property type="protein sequence ID" value="TXN31466.1"/>
    <property type="molecule type" value="Genomic_DNA"/>
</dbReference>
<dbReference type="PROSITE" id="PS00584">
    <property type="entry name" value="PFKB_KINASES_2"/>
    <property type="match status" value="1"/>
</dbReference>
<keyword evidence="11 12" id="KW-0119">Carbohydrate metabolism</keyword>
<keyword evidence="8 12" id="KW-0067">ATP-binding</keyword>
<feature type="binding site" evidence="12">
    <location>
        <position position="254"/>
    </location>
    <ligand>
        <name>substrate</name>
    </ligand>
</feature>
<dbReference type="UniPathway" id="UPA00916">
    <property type="reaction ID" value="UER00889"/>
</dbReference>
<comment type="catalytic activity">
    <reaction evidence="12">
        <text>D-ribose + ATP = D-ribose 5-phosphate + ADP + H(+)</text>
        <dbReference type="Rhea" id="RHEA:13697"/>
        <dbReference type="ChEBI" id="CHEBI:15378"/>
        <dbReference type="ChEBI" id="CHEBI:30616"/>
        <dbReference type="ChEBI" id="CHEBI:47013"/>
        <dbReference type="ChEBI" id="CHEBI:78346"/>
        <dbReference type="ChEBI" id="CHEBI:456216"/>
        <dbReference type="EC" id="2.7.1.15"/>
    </reaction>
</comment>
<dbReference type="InterPro" id="IPR002173">
    <property type="entry name" value="Carboh/pur_kinase_PfkB_CS"/>
</dbReference>
<dbReference type="GO" id="GO:0046872">
    <property type="term" value="F:metal ion binding"/>
    <property type="evidence" value="ECO:0007669"/>
    <property type="project" value="UniProtKB-KW"/>
</dbReference>
<evidence type="ECO:0000256" key="6">
    <source>
        <dbReference type="ARBA" id="ARBA00022741"/>
    </source>
</evidence>
<feature type="binding site" evidence="12">
    <location>
        <begin position="20"/>
        <end position="22"/>
    </location>
    <ligand>
        <name>substrate</name>
    </ligand>
</feature>
<feature type="binding site" evidence="12">
    <location>
        <position position="191"/>
    </location>
    <ligand>
        <name>ATP</name>
        <dbReference type="ChEBI" id="CHEBI:30616"/>
    </ligand>
</feature>
<comment type="similarity">
    <text evidence="1">Belongs to the carbohydrate kinase pfkB family.</text>
</comment>
<feature type="binding site" evidence="12">
    <location>
        <begin position="221"/>
        <end position="226"/>
    </location>
    <ligand>
        <name>ATP</name>
        <dbReference type="ChEBI" id="CHEBI:30616"/>
    </ligand>
</feature>
<dbReference type="Proteomes" id="UP000321379">
    <property type="component" value="Unassembled WGS sequence"/>
</dbReference>
<feature type="binding site" evidence="12">
    <location>
        <position position="284"/>
    </location>
    <ligand>
        <name>K(+)</name>
        <dbReference type="ChEBI" id="CHEBI:29103"/>
    </ligand>
</feature>
<keyword evidence="4 12" id="KW-0808">Transferase</keyword>
<dbReference type="AlphaFoldDB" id="A0A5C8UV20"/>
<feature type="binding site" evidence="12">
    <location>
        <position position="287"/>
    </location>
    <ligand>
        <name>K(+)</name>
        <dbReference type="ChEBI" id="CHEBI:29103"/>
    </ligand>
</feature>
<comment type="activity regulation">
    <text evidence="12">Activated by a monovalent cation that binds near, but not in, the active site. The most likely occupant of the site in vivo is potassium. Ion binding induces a conformational change that may alter substrate affinity.</text>
</comment>
<keyword evidence="9 12" id="KW-0460">Magnesium</keyword>
<dbReference type="GO" id="GO:0004747">
    <property type="term" value="F:ribokinase activity"/>
    <property type="evidence" value="ECO:0007669"/>
    <property type="project" value="UniProtKB-UniRule"/>
</dbReference>
<dbReference type="GO" id="GO:0019303">
    <property type="term" value="P:D-ribose catabolic process"/>
    <property type="evidence" value="ECO:0007669"/>
    <property type="project" value="UniProtKB-UniRule"/>
</dbReference>
<dbReference type="GO" id="GO:0005524">
    <property type="term" value="F:ATP binding"/>
    <property type="evidence" value="ECO:0007669"/>
    <property type="project" value="UniProtKB-UniRule"/>
</dbReference>
<evidence type="ECO:0000259" key="13">
    <source>
        <dbReference type="Pfam" id="PF00294"/>
    </source>
</evidence>
<keyword evidence="6 12" id="KW-0547">Nucleotide-binding</keyword>
<evidence type="ECO:0000256" key="11">
    <source>
        <dbReference type="ARBA" id="ARBA00023277"/>
    </source>
</evidence>
<keyword evidence="5 12" id="KW-0479">Metal-binding</keyword>
<evidence type="ECO:0000256" key="2">
    <source>
        <dbReference type="ARBA" id="ARBA00012035"/>
    </source>
</evidence>
<reference evidence="14 15" key="1">
    <citation type="submission" date="2019-08" db="EMBL/GenBank/DDBJ databases">
        <title>Bacterial whole genome sequence for Glaciihabitans sp. CHu50b-6-2.</title>
        <authorList>
            <person name="Jin L."/>
        </authorList>
    </citation>
    <scope>NUCLEOTIDE SEQUENCE [LARGE SCALE GENOMIC DNA]</scope>
    <source>
        <strain evidence="14 15">CHu50b-6-2</strain>
    </source>
</reference>
<feature type="binding site" evidence="12">
    <location>
        <position position="147"/>
    </location>
    <ligand>
        <name>substrate</name>
    </ligand>
</feature>
<evidence type="ECO:0000256" key="4">
    <source>
        <dbReference type="ARBA" id="ARBA00022679"/>
    </source>
</evidence>
<evidence type="ECO:0000256" key="1">
    <source>
        <dbReference type="ARBA" id="ARBA00005380"/>
    </source>
</evidence>
<evidence type="ECO:0000256" key="12">
    <source>
        <dbReference type="HAMAP-Rule" id="MF_01987"/>
    </source>
</evidence>
<evidence type="ECO:0000313" key="15">
    <source>
        <dbReference type="Proteomes" id="UP000321379"/>
    </source>
</evidence>
<dbReference type="PRINTS" id="PR00990">
    <property type="entry name" value="RIBOKINASE"/>
</dbReference>
<comment type="pathway">
    <text evidence="12">Carbohydrate metabolism; D-ribose degradation; D-ribose 5-phosphate from beta-D-ribopyranose: step 2/2.</text>
</comment>
<dbReference type="Pfam" id="PF00294">
    <property type="entry name" value="PfkB"/>
    <property type="match status" value="1"/>
</dbReference>
<comment type="subunit">
    <text evidence="12">Homodimer.</text>
</comment>
<feature type="binding site" evidence="12">
    <location>
        <begin position="48"/>
        <end position="52"/>
    </location>
    <ligand>
        <name>substrate</name>
    </ligand>
</feature>
<feature type="active site" description="Proton acceptor" evidence="12">
    <location>
        <position position="254"/>
    </location>
</feature>
<protein>
    <recommendedName>
        <fullName evidence="3 12">Ribokinase</fullName>
        <shortName evidence="12">RK</shortName>
        <ecNumber evidence="2 12">2.7.1.15</ecNumber>
    </recommendedName>
</protein>
<dbReference type="RefSeq" id="WP_147783053.1">
    <property type="nucleotide sequence ID" value="NZ_VRMG01000005.1"/>
</dbReference>
<evidence type="ECO:0000256" key="8">
    <source>
        <dbReference type="ARBA" id="ARBA00022840"/>
    </source>
</evidence>
<keyword evidence="15" id="KW-1185">Reference proteome</keyword>
<feature type="binding site" evidence="12">
    <location>
        <position position="250"/>
    </location>
    <ligand>
        <name>K(+)</name>
        <dbReference type="ChEBI" id="CHEBI:29103"/>
    </ligand>
</feature>
<keyword evidence="12" id="KW-0963">Cytoplasm</keyword>
<evidence type="ECO:0000256" key="3">
    <source>
        <dbReference type="ARBA" id="ARBA00016943"/>
    </source>
</evidence>
<keyword evidence="10 12" id="KW-0630">Potassium</keyword>
<dbReference type="HAMAP" id="MF_01987">
    <property type="entry name" value="Ribokinase"/>
    <property type="match status" value="1"/>
</dbReference>
<evidence type="ECO:0000256" key="9">
    <source>
        <dbReference type="ARBA" id="ARBA00022842"/>
    </source>
</evidence>
<feature type="binding site" evidence="12">
    <location>
        <position position="289"/>
    </location>
    <ligand>
        <name>K(+)</name>
        <dbReference type="ChEBI" id="CHEBI:29103"/>
    </ligand>
</feature>
<dbReference type="PANTHER" id="PTHR10584:SF166">
    <property type="entry name" value="RIBOKINASE"/>
    <property type="match status" value="1"/>
</dbReference>
<dbReference type="PANTHER" id="PTHR10584">
    <property type="entry name" value="SUGAR KINASE"/>
    <property type="match status" value="1"/>
</dbReference>
<name>A0A5C8UV20_9MICO</name>
<dbReference type="InterPro" id="IPR011877">
    <property type="entry name" value="Ribokinase"/>
</dbReference>
<feature type="binding site" evidence="12">
    <location>
        <begin position="253"/>
        <end position="254"/>
    </location>
    <ligand>
        <name>ATP</name>
        <dbReference type="ChEBI" id="CHEBI:30616"/>
    </ligand>
</feature>
<dbReference type="SUPFAM" id="SSF53613">
    <property type="entry name" value="Ribokinase-like"/>
    <property type="match status" value="1"/>
</dbReference>
<dbReference type="InterPro" id="IPR002139">
    <property type="entry name" value="Ribo/fructo_kinase"/>
</dbReference>
<evidence type="ECO:0000256" key="5">
    <source>
        <dbReference type="ARBA" id="ARBA00022723"/>
    </source>
</evidence>
<comment type="similarity">
    <text evidence="12">Belongs to the carbohydrate kinase PfkB family. Ribokinase subfamily.</text>
</comment>
<gene>
    <name evidence="12" type="primary">rbsK</name>
    <name evidence="14" type="ORF">FVP33_07955</name>
</gene>
<sequence length="305" mass="30785">MSRDSTTNSRSGVTVVGSANRDIVFTVERIPQPGETILAKSTAKYAGGKGLNQAVAAARAGAATTFIGALGRDEDGEALAGTLRDESIADHLVRRTDEPTGQAFIVVDGFGENTIIVASGANGSFSTVGSADREAIGAASVVLLQLELPLERVAEVAEAAGALGATVMLNAAPARALPRGLMASLDYLIVNEHEACAIGGSDRLDVASATLASLVGRVVVTLGSAGAVLYDRGAELVRVAAPRVTAVDTTGAGDTFCGAFAAAIADGREYEDAARFATAAAALSVQSIGAVPSIPFRAAIEEAGR</sequence>
<comment type="caution">
    <text evidence="12">Lacks conserved residue(s) required for the propagation of feature annotation.</text>
</comment>
<dbReference type="CDD" id="cd01174">
    <property type="entry name" value="ribokinase"/>
    <property type="match status" value="1"/>
</dbReference>
<keyword evidence="7 12" id="KW-0418">Kinase</keyword>
<evidence type="ECO:0000256" key="10">
    <source>
        <dbReference type="ARBA" id="ARBA00022958"/>
    </source>
</evidence>
<feature type="binding site" evidence="12">
    <location>
        <position position="293"/>
    </location>
    <ligand>
        <name>K(+)</name>
        <dbReference type="ChEBI" id="CHEBI:29103"/>
    </ligand>
</feature>
<organism evidence="14 15">
    <name type="scientific">Lacisediminihabitans profunda</name>
    <dbReference type="NCBI Taxonomy" id="2594790"/>
    <lineage>
        <taxon>Bacteria</taxon>
        <taxon>Bacillati</taxon>
        <taxon>Actinomycetota</taxon>
        <taxon>Actinomycetes</taxon>
        <taxon>Micrococcales</taxon>
        <taxon>Microbacteriaceae</taxon>
        <taxon>Lacisediminihabitans</taxon>
    </lineage>
</organism>
<evidence type="ECO:0000313" key="14">
    <source>
        <dbReference type="EMBL" id="TXN31466.1"/>
    </source>
</evidence>
<dbReference type="InterPro" id="IPR011611">
    <property type="entry name" value="PfkB_dom"/>
</dbReference>